<proteinExistence type="predicted"/>
<gene>
    <name evidence="1" type="ORF">DSL64_13620</name>
</gene>
<dbReference type="AlphaFoldDB" id="A0A3D8YAZ5"/>
<dbReference type="Proteomes" id="UP000256373">
    <property type="component" value="Unassembled WGS sequence"/>
</dbReference>
<evidence type="ECO:0000313" key="2">
    <source>
        <dbReference type="Proteomes" id="UP000256373"/>
    </source>
</evidence>
<reference evidence="1 2" key="1">
    <citation type="submission" date="2018-07" db="EMBL/GenBank/DDBJ databases">
        <title>Dyadobacter roseus sp. nov., isolated from rose rhizosphere soil.</title>
        <authorList>
            <person name="Chen L."/>
        </authorList>
    </citation>
    <scope>NUCLEOTIDE SEQUENCE [LARGE SCALE GENOMIC DNA]</scope>
    <source>
        <strain evidence="1 2">RS19</strain>
    </source>
</reference>
<accession>A0A3D8YAZ5</accession>
<dbReference type="EMBL" id="QNUL01000009">
    <property type="protein sequence ID" value="REA60935.1"/>
    <property type="molecule type" value="Genomic_DNA"/>
</dbReference>
<name>A0A3D8YAZ5_9BACT</name>
<organism evidence="1 2">
    <name type="scientific">Dyadobacter luteus</name>
    <dbReference type="NCBI Taxonomy" id="2259619"/>
    <lineage>
        <taxon>Bacteria</taxon>
        <taxon>Pseudomonadati</taxon>
        <taxon>Bacteroidota</taxon>
        <taxon>Cytophagia</taxon>
        <taxon>Cytophagales</taxon>
        <taxon>Spirosomataceae</taxon>
        <taxon>Dyadobacter</taxon>
    </lineage>
</organism>
<keyword evidence="2" id="KW-1185">Reference proteome</keyword>
<comment type="caution">
    <text evidence="1">The sequence shown here is derived from an EMBL/GenBank/DDBJ whole genome shotgun (WGS) entry which is preliminary data.</text>
</comment>
<sequence length="156" mass="18735">MHMKKLLSEILLSIEERFNYKKIETTREHKQTLYLDTEYIDTSSTKRYIIVTPNQIHSFFEICLYHFHEQHQAEKYFQQKTQDPKVAVKEELTPIISLWFYFKQDENQKHETVVFDTLISPNQRMDLDVGELSVFIEESFASHEEKQMQLSALRGK</sequence>
<evidence type="ECO:0000313" key="1">
    <source>
        <dbReference type="EMBL" id="REA60935.1"/>
    </source>
</evidence>
<protein>
    <submittedName>
        <fullName evidence="1">Uncharacterized protein</fullName>
    </submittedName>
</protein>